<keyword evidence="1" id="KW-0472">Membrane</keyword>
<name>A0A7W9YMI3_9ACTN</name>
<keyword evidence="3" id="KW-1185">Reference proteome</keyword>
<feature type="transmembrane region" description="Helical" evidence="1">
    <location>
        <begin position="49"/>
        <end position="73"/>
    </location>
</feature>
<evidence type="ECO:0000313" key="3">
    <source>
        <dbReference type="Proteomes" id="UP000546642"/>
    </source>
</evidence>
<reference evidence="2 3" key="1">
    <citation type="submission" date="2020-08" db="EMBL/GenBank/DDBJ databases">
        <title>Sequencing the genomes of 1000 actinobacteria strains.</title>
        <authorList>
            <person name="Klenk H.-P."/>
        </authorList>
    </citation>
    <scope>NUCLEOTIDE SEQUENCE [LARGE SCALE GENOMIC DNA]</scope>
    <source>
        <strain evidence="2 3">DSM 46659</strain>
    </source>
</reference>
<dbReference type="Proteomes" id="UP000546642">
    <property type="component" value="Unassembled WGS sequence"/>
</dbReference>
<accession>A0A7W9YMI3</accession>
<feature type="transmembrane region" description="Helical" evidence="1">
    <location>
        <begin position="234"/>
        <end position="256"/>
    </location>
</feature>
<evidence type="ECO:0000313" key="2">
    <source>
        <dbReference type="EMBL" id="MBB6174720.1"/>
    </source>
</evidence>
<protein>
    <submittedName>
        <fullName evidence="2">ABC-2 type transport system permease protein</fullName>
    </submittedName>
</protein>
<dbReference type="RefSeq" id="WP_246421844.1">
    <property type="nucleotide sequence ID" value="NZ_JACHDS010000001.1"/>
</dbReference>
<keyword evidence="1" id="KW-0812">Transmembrane</keyword>
<dbReference type="EMBL" id="JACHDS010000001">
    <property type="protein sequence ID" value="MBB6174720.1"/>
    <property type="molecule type" value="Genomic_DNA"/>
</dbReference>
<feature type="transmembrane region" description="Helical" evidence="1">
    <location>
        <begin position="139"/>
        <end position="164"/>
    </location>
</feature>
<feature type="transmembrane region" description="Helical" evidence="1">
    <location>
        <begin position="102"/>
        <end position="127"/>
    </location>
</feature>
<dbReference type="AlphaFoldDB" id="A0A7W9YMI3"/>
<feature type="transmembrane region" description="Helical" evidence="1">
    <location>
        <begin position="171"/>
        <end position="190"/>
    </location>
</feature>
<organism evidence="2 3">
    <name type="scientific">Nocardiopsis mwathae</name>
    <dbReference type="NCBI Taxonomy" id="1472723"/>
    <lineage>
        <taxon>Bacteria</taxon>
        <taxon>Bacillati</taxon>
        <taxon>Actinomycetota</taxon>
        <taxon>Actinomycetes</taxon>
        <taxon>Streptosporangiales</taxon>
        <taxon>Nocardiopsidaceae</taxon>
        <taxon>Nocardiopsis</taxon>
    </lineage>
</organism>
<sequence>MSFVPALAGTLRYEAYMAVRRRTLWFAVAPLSLLALVAAWRSPAEIADGVAHVGEAAPFTGVLCTLGIGVALADRVERGLRPGLGELVAAAPCPAGVRLPALLAAPLGVALLPPLLVVLVCAVPAAMADGGPGPLAAAAGAFLLVIVPGAVVLTAFAALMGVLLPVALARVVTAVVWLWSTIASPALMPLPTPTGTLLSPGGGYPAAAWLGARPVWANHELSGVLSPPPGTGSALVNLTVLAALTAAFLLLTGLVAGRRR</sequence>
<comment type="caution">
    <text evidence="2">The sequence shown here is derived from an EMBL/GenBank/DDBJ whole genome shotgun (WGS) entry which is preliminary data.</text>
</comment>
<keyword evidence="1" id="KW-1133">Transmembrane helix</keyword>
<proteinExistence type="predicted"/>
<gene>
    <name evidence="2" type="ORF">HNR23_004780</name>
</gene>
<evidence type="ECO:0000256" key="1">
    <source>
        <dbReference type="SAM" id="Phobius"/>
    </source>
</evidence>